<keyword evidence="3 9" id="KW-0645">Protease</keyword>
<accession>A0ABV6FYQ9</accession>
<reference evidence="12 13" key="1">
    <citation type="submission" date="2024-09" db="EMBL/GenBank/DDBJ databases">
        <authorList>
            <person name="Sun Q."/>
            <person name="Mori K."/>
        </authorList>
    </citation>
    <scope>NUCLEOTIDE SEQUENCE [LARGE SCALE GENOMIC DNA]</scope>
    <source>
        <strain evidence="12 13">CCM 7415</strain>
    </source>
</reference>
<evidence type="ECO:0000256" key="8">
    <source>
        <dbReference type="ARBA" id="ARBA00023136"/>
    </source>
</evidence>
<dbReference type="Pfam" id="PF01252">
    <property type="entry name" value="Peptidase_A8"/>
    <property type="match status" value="1"/>
</dbReference>
<dbReference type="InterPro" id="IPR001872">
    <property type="entry name" value="Peptidase_A8"/>
</dbReference>
<organism evidence="12 13">
    <name type="scientific">Kushneria aurantia</name>
    <dbReference type="NCBI Taxonomy" id="504092"/>
    <lineage>
        <taxon>Bacteria</taxon>
        <taxon>Pseudomonadati</taxon>
        <taxon>Pseudomonadota</taxon>
        <taxon>Gammaproteobacteria</taxon>
        <taxon>Oceanospirillales</taxon>
        <taxon>Halomonadaceae</taxon>
        <taxon>Kushneria</taxon>
    </lineage>
</organism>
<dbReference type="PROSITE" id="PS00855">
    <property type="entry name" value="SPASE_II"/>
    <property type="match status" value="1"/>
</dbReference>
<evidence type="ECO:0000256" key="11">
    <source>
        <dbReference type="RuleBase" id="RU004181"/>
    </source>
</evidence>
<dbReference type="PRINTS" id="PR00781">
    <property type="entry name" value="LIPOSIGPTASE"/>
</dbReference>
<dbReference type="PANTHER" id="PTHR33695">
    <property type="entry name" value="LIPOPROTEIN SIGNAL PEPTIDASE"/>
    <property type="match status" value="1"/>
</dbReference>
<feature type="active site" evidence="9">
    <location>
        <position position="130"/>
    </location>
</feature>
<dbReference type="HAMAP" id="MF_00161">
    <property type="entry name" value="LspA"/>
    <property type="match status" value="1"/>
</dbReference>
<keyword evidence="5 9" id="KW-0064">Aspartyl protease</keyword>
<dbReference type="EC" id="3.4.23.36" evidence="9"/>
<comment type="catalytic activity">
    <reaction evidence="9 10">
        <text>Release of signal peptides from bacterial membrane prolipoproteins. Hydrolyzes -Xaa-Yaa-Zaa-|-(S,diacylglyceryl)Cys-, in which Xaa is hydrophobic (preferably Leu), and Yaa (Ala or Ser) and Zaa (Gly or Ala) have small, neutral side chains.</text>
        <dbReference type="EC" id="3.4.23.36"/>
    </reaction>
</comment>
<comment type="caution">
    <text evidence="12">The sequence shown here is derived from an EMBL/GenBank/DDBJ whole genome shotgun (WGS) entry which is preliminary data.</text>
</comment>
<evidence type="ECO:0000256" key="6">
    <source>
        <dbReference type="ARBA" id="ARBA00022801"/>
    </source>
</evidence>
<feature type="transmembrane region" description="Helical" evidence="9">
    <location>
        <begin position="140"/>
        <end position="160"/>
    </location>
</feature>
<evidence type="ECO:0000256" key="10">
    <source>
        <dbReference type="RuleBase" id="RU000594"/>
    </source>
</evidence>
<keyword evidence="6 9" id="KW-0378">Hydrolase</keyword>
<keyword evidence="8 9" id="KW-0472">Membrane</keyword>
<keyword evidence="2 9" id="KW-1003">Cell membrane</keyword>
<proteinExistence type="inferred from homology"/>
<evidence type="ECO:0000313" key="13">
    <source>
        <dbReference type="Proteomes" id="UP001589814"/>
    </source>
</evidence>
<comment type="similarity">
    <text evidence="1 9 11">Belongs to the peptidase A8 family.</text>
</comment>
<evidence type="ECO:0000256" key="1">
    <source>
        <dbReference type="ARBA" id="ARBA00006139"/>
    </source>
</evidence>
<evidence type="ECO:0000256" key="4">
    <source>
        <dbReference type="ARBA" id="ARBA00022692"/>
    </source>
</evidence>
<name>A0ABV6FYQ9_9GAMM</name>
<comment type="subcellular location">
    <subcellularLocation>
        <location evidence="9">Cell membrane</location>
        <topology evidence="9">Multi-pass membrane protein</topology>
    </subcellularLocation>
</comment>
<sequence length="179" mass="20309">MPERGQVSRYAHARYTLRWLLLSVLVIALDLALKAWASAALIYARPLEVTPFFNLTLLHNTGAAFSFLAEHAGWQRWLFALVAMVAVTALTIWLARLSRYERLMPISIALIIGGALGNLFDRLVHGYVIDYLSFHWQGWYYPAFNLADAAITVGAIGIIIESFRAGRRERAQTEQHHER</sequence>
<evidence type="ECO:0000256" key="9">
    <source>
        <dbReference type="HAMAP-Rule" id="MF_00161"/>
    </source>
</evidence>
<evidence type="ECO:0000256" key="2">
    <source>
        <dbReference type="ARBA" id="ARBA00022475"/>
    </source>
</evidence>
<evidence type="ECO:0000256" key="5">
    <source>
        <dbReference type="ARBA" id="ARBA00022750"/>
    </source>
</evidence>
<feature type="transmembrane region" description="Helical" evidence="9">
    <location>
        <begin position="102"/>
        <end position="120"/>
    </location>
</feature>
<gene>
    <name evidence="9 12" type="primary">lspA</name>
    <name evidence="12" type="ORF">ACFFHW_00670</name>
</gene>
<evidence type="ECO:0000313" key="12">
    <source>
        <dbReference type="EMBL" id="MFC0266520.1"/>
    </source>
</evidence>
<feature type="transmembrane region" description="Helical" evidence="9">
    <location>
        <begin position="20"/>
        <end position="44"/>
    </location>
</feature>
<feature type="transmembrane region" description="Helical" evidence="9">
    <location>
        <begin position="77"/>
        <end position="95"/>
    </location>
</feature>
<keyword evidence="7 9" id="KW-1133">Transmembrane helix</keyword>
<dbReference type="Proteomes" id="UP001589814">
    <property type="component" value="Unassembled WGS sequence"/>
</dbReference>
<dbReference type="RefSeq" id="WP_019952323.1">
    <property type="nucleotide sequence ID" value="NZ_JBHLVX010000002.1"/>
</dbReference>
<dbReference type="EMBL" id="JBHLVX010000002">
    <property type="protein sequence ID" value="MFC0266520.1"/>
    <property type="molecule type" value="Genomic_DNA"/>
</dbReference>
<dbReference type="GO" id="GO:0004190">
    <property type="term" value="F:aspartic-type endopeptidase activity"/>
    <property type="evidence" value="ECO:0007669"/>
    <property type="project" value="UniProtKB-EC"/>
</dbReference>
<comment type="function">
    <text evidence="9 10">This protein specifically catalyzes the removal of signal peptides from prolipoproteins.</text>
</comment>
<evidence type="ECO:0000256" key="3">
    <source>
        <dbReference type="ARBA" id="ARBA00022670"/>
    </source>
</evidence>
<comment type="pathway">
    <text evidence="9">Protein modification; lipoprotein biosynthesis (signal peptide cleavage).</text>
</comment>
<evidence type="ECO:0000256" key="7">
    <source>
        <dbReference type="ARBA" id="ARBA00022989"/>
    </source>
</evidence>
<keyword evidence="4 9" id="KW-0812">Transmembrane</keyword>
<dbReference type="PANTHER" id="PTHR33695:SF1">
    <property type="entry name" value="LIPOPROTEIN SIGNAL PEPTIDASE"/>
    <property type="match status" value="1"/>
</dbReference>
<dbReference type="NCBIfam" id="TIGR00077">
    <property type="entry name" value="lspA"/>
    <property type="match status" value="1"/>
</dbReference>
<protein>
    <recommendedName>
        <fullName evidence="9">Lipoprotein signal peptidase</fullName>
        <ecNumber evidence="9">3.4.23.36</ecNumber>
    </recommendedName>
    <alternativeName>
        <fullName evidence="9">Prolipoprotein signal peptidase</fullName>
    </alternativeName>
    <alternativeName>
        <fullName evidence="9">Signal peptidase II</fullName>
        <shortName evidence="9">SPase II</shortName>
    </alternativeName>
</protein>
<keyword evidence="13" id="KW-1185">Reference proteome</keyword>
<feature type="active site" evidence="9">
    <location>
        <position position="148"/>
    </location>
</feature>